<proteinExistence type="predicted"/>
<dbReference type="PROSITE" id="PS51123">
    <property type="entry name" value="OMPA_2"/>
    <property type="match status" value="1"/>
</dbReference>
<name>A0ABU1BKJ7_9BURK</name>
<evidence type="ECO:0000256" key="2">
    <source>
        <dbReference type="ARBA" id="ARBA00023136"/>
    </source>
</evidence>
<evidence type="ECO:0000313" key="6">
    <source>
        <dbReference type="EMBL" id="MDQ9169525.1"/>
    </source>
</evidence>
<feature type="domain" description="OmpA-like" evidence="5">
    <location>
        <begin position="100"/>
        <end position="217"/>
    </location>
</feature>
<comment type="subcellular location">
    <subcellularLocation>
        <location evidence="1">Cell outer membrane</location>
    </subcellularLocation>
</comment>
<comment type="caution">
    <text evidence="6">The sequence shown here is derived from an EMBL/GenBank/DDBJ whole genome shotgun (WGS) entry which is preliminary data.</text>
</comment>
<reference evidence="6 7" key="1">
    <citation type="submission" date="2023-08" db="EMBL/GenBank/DDBJ databases">
        <title>Oxalobacteraceae gen .nov., isolated from river sludge outside the plant.</title>
        <authorList>
            <person name="Zhao S.Y."/>
        </authorList>
    </citation>
    <scope>NUCLEOTIDE SEQUENCE [LARGE SCALE GENOMIC DNA]</scope>
    <source>
        <strain evidence="6 7">R-40</strain>
    </source>
</reference>
<evidence type="ECO:0000259" key="5">
    <source>
        <dbReference type="PROSITE" id="PS51123"/>
    </source>
</evidence>
<dbReference type="InterPro" id="IPR006664">
    <property type="entry name" value="OMP_bac"/>
</dbReference>
<organism evidence="6 7">
    <name type="scientific">Keguizhuia sedimenti</name>
    <dbReference type="NCBI Taxonomy" id="3064264"/>
    <lineage>
        <taxon>Bacteria</taxon>
        <taxon>Pseudomonadati</taxon>
        <taxon>Pseudomonadota</taxon>
        <taxon>Betaproteobacteria</taxon>
        <taxon>Burkholderiales</taxon>
        <taxon>Oxalobacteraceae</taxon>
        <taxon>Keguizhuia</taxon>
    </lineage>
</organism>
<dbReference type="CDD" id="cd07185">
    <property type="entry name" value="OmpA_C-like"/>
    <property type="match status" value="1"/>
</dbReference>
<dbReference type="InterPro" id="IPR006665">
    <property type="entry name" value="OmpA-like"/>
</dbReference>
<keyword evidence="3" id="KW-0998">Cell outer membrane</keyword>
<accession>A0ABU1BKJ7</accession>
<dbReference type="PROSITE" id="PS51257">
    <property type="entry name" value="PROKAR_LIPOPROTEIN"/>
    <property type="match status" value="1"/>
</dbReference>
<evidence type="ECO:0000256" key="1">
    <source>
        <dbReference type="ARBA" id="ARBA00004442"/>
    </source>
</evidence>
<dbReference type="InterPro" id="IPR039567">
    <property type="entry name" value="Gly-zipper"/>
</dbReference>
<dbReference type="Proteomes" id="UP001225596">
    <property type="component" value="Unassembled WGS sequence"/>
</dbReference>
<dbReference type="Pfam" id="PF13488">
    <property type="entry name" value="Gly-zipper_Omp"/>
    <property type="match status" value="1"/>
</dbReference>
<protein>
    <submittedName>
        <fullName evidence="6">OmpA family protein</fullName>
    </submittedName>
</protein>
<keyword evidence="2 4" id="KW-0472">Membrane</keyword>
<dbReference type="PANTHER" id="PTHR30329">
    <property type="entry name" value="STATOR ELEMENT OF FLAGELLAR MOTOR COMPLEX"/>
    <property type="match status" value="1"/>
</dbReference>
<evidence type="ECO:0000313" key="7">
    <source>
        <dbReference type="Proteomes" id="UP001225596"/>
    </source>
</evidence>
<dbReference type="InterPro" id="IPR036737">
    <property type="entry name" value="OmpA-like_sf"/>
</dbReference>
<dbReference type="SUPFAM" id="SSF103088">
    <property type="entry name" value="OmpA-like"/>
    <property type="match status" value="1"/>
</dbReference>
<dbReference type="Gene3D" id="3.30.1330.60">
    <property type="entry name" value="OmpA-like domain"/>
    <property type="match status" value="1"/>
</dbReference>
<dbReference type="InterPro" id="IPR050330">
    <property type="entry name" value="Bact_OuterMem_StrucFunc"/>
</dbReference>
<gene>
    <name evidence="6" type="ORF">Q8A64_03770</name>
</gene>
<dbReference type="EMBL" id="JAUYVH010000001">
    <property type="protein sequence ID" value="MDQ9169525.1"/>
    <property type="molecule type" value="Genomic_DNA"/>
</dbReference>
<sequence>MNKRIGIPLIAFTLAATGCANMTETQRGTATGAGIGAGVGAILGGVTGNGKGSRVATGAVLGGAAGAIAGNIWSSRMERQKQQMEQATQGTGVQVSQTQDNRLKLEIPTDISFDTNRADIKSNFRPILDRFATTLAENPNTRVTIVGHTDSTGSDAINDPLSVNRAARTRDYLVNRGVASSRFMIDGRGSHEPIASNATEATRARNRRVEIYVAEPQAAAQAPAPVAPSTPVQRY</sequence>
<dbReference type="PRINTS" id="PR01021">
    <property type="entry name" value="OMPADOMAIN"/>
</dbReference>
<keyword evidence="7" id="KW-1185">Reference proteome</keyword>
<dbReference type="PANTHER" id="PTHR30329:SF21">
    <property type="entry name" value="LIPOPROTEIN YIAD-RELATED"/>
    <property type="match status" value="1"/>
</dbReference>
<evidence type="ECO:0000256" key="3">
    <source>
        <dbReference type="ARBA" id="ARBA00023237"/>
    </source>
</evidence>
<evidence type="ECO:0000256" key="4">
    <source>
        <dbReference type="PROSITE-ProRule" id="PRU00473"/>
    </source>
</evidence>
<dbReference type="Pfam" id="PF00691">
    <property type="entry name" value="OmpA"/>
    <property type="match status" value="1"/>
</dbReference>